<evidence type="ECO:0000256" key="1">
    <source>
        <dbReference type="ARBA" id="ARBA00004141"/>
    </source>
</evidence>
<feature type="transmembrane region" description="Helical" evidence="6">
    <location>
        <begin position="128"/>
        <end position="149"/>
    </location>
</feature>
<dbReference type="InParanoid" id="A0A2K1QVU3"/>
<dbReference type="Pfam" id="PF20684">
    <property type="entry name" value="Fung_rhodopsin"/>
    <property type="match status" value="1"/>
</dbReference>
<comment type="caution">
    <text evidence="8">The sequence shown here is derived from an EMBL/GenBank/DDBJ whole genome shotgun (WGS) entry which is preliminary data.</text>
</comment>
<dbReference type="PANTHER" id="PTHR33048">
    <property type="entry name" value="PTH11-LIKE INTEGRAL MEMBRANE PROTEIN (AFU_ORTHOLOGUE AFUA_5G11245)"/>
    <property type="match status" value="1"/>
</dbReference>
<dbReference type="EMBL" id="NKHZ01000033">
    <property type="protein sequence ID" value="PNS19184.1"/>
    <property type="molecule type" value="Genomic_DNA"/>
</dbReference>
<dbReference type="OrthoDB" id="3934549at2759"/>
<dbReference type="InterPro" id="IPR052337">
    <property type="entry name" value="SAT4-like"/>
</dbReference>
<evidence type="ECO:0000256" key="4">
    <source>
        <dbReference type="ARBA" id="ARBA00023136"/>
    </source>
</evidence>
<evidence type="ECO:0000313" key="9">
    <source>
        <dbReference type="Proteomes" id="UP000243797"/>
    </source>
</evidence>
<feature type="domain" description="Rhodopsin" evidence="7">
    <location>
        <begin position="39"/>
        <end position="273"/>
    </location>
</feature>
<keyword evidence="4 6" id="KW-0472">Membrane</keyword>
<evidence type="ECO:0000259" key="7">
    <source>
        <dbReference type="Pfam" id="PF20684"/>
    </source>
</evidence>
<dbReference type="Proteomes" id="UP000243797">
    <property type="component" value="Unassembled WGS sequence"/>
</dbReference>
<dbReference type="PANTHER" id="PTHR33048:SF165">
    <property type="entry name" value="INTEGRAL MEMBRANE PROTEIN"/>
    <property type="match status" value="1"/>
</dbReference>
<evidence type="ECO:0000313" key="8">
    <source>
        <dbReference type="EMBL" id="PNS19184.1"/>
    </source>
</evidence>
<keyword evidence="9" id="KW-1185">Reference proteome</keyword>
<evidence type="ECO:0000256" key="5">
    <source>
        <dbReference type="ARBA" id="ARBA00038359"/>
    </source>
</evidence>
<protein>
    <recommendedName>
        <fullName evidence="7">Rhodopsin domain-containing protein</fullName>
    </recommendedName>
</protein>
<gene>
    <name evidence="8" type="ORF">CAC42_1920</name>
</gene>
<evidence type="ECO:0000256" key="3">
    <source>
        <dbReference type="ARBA" id="ARBA00022989"/>
    </source>
</evidence>
<feature type="transmembrane region" description="Helical" evidence="6">
    <location>
        <begin position="50"/>
        <end position="74"/>
    </location>
</feature>
<dbReference type="GO" id="GO:0016020">
    <property type="term" value="C:membrane"/>
    <property type="evidence" value="ECO:0007669"/>
    <property type="project" value="UniProtKB-SubCell"/>
</dbReference>
<feature type="transmembrane region" description="Helical" evidence="6">
    <location>
        <begin position="210"/>
        <end position="228"/>
    </location>
</feature>
<evidence type="ECO:0000256" key="6">
    <source>
        <dbReference type="SAM" id="Phobius"/>
    </source>
</evidence>
<dbReference type="AlphaFoldDB" id="A0A2K1QVU3"/>
<feature type="transmembrane region" description="Helical" evidence="6">
    <location>
        <begin position="248"/>
        <end position="266"/>
    </location>
</feature>
<keyword evidence="3 6" id="KW-1133">Transmembrane helix</keyword>
<reference evidence="8 9" key="1">
    <citation type="submission" date="2017-06" db="EMBL/GenBank/DDBJ databases">
        <title>Draft genome sequence of a variant of Elsinoe murrayae.</title>
        <authorList>
            <person name="Cheng Q."/>
        </authorList>
    </citation>
    <scope>NUCLEOTIDE SEQUENCE [LARGE SCALE GENOMIC DNA]</scope>
    <source>
        <strain evidence="8 9">CQ-2017a</strain>
    </source>
</reference>
<feature type="transmembrane region" description="Helical" evidence="6">
    <location>
        <begin position="94"/>
        <end position="116"/>
    </location>
</feature>
<keyword evidence="2 6" id="KW-0812">Transmembrane</keyword>
<sequence>MANLQPHVGARGVMFLAVSYTLTFVGLIFVGLRAHGASRTKNGRWRWDFIWIILATAFLIPAVAISTVAVLSGMGSHVKTLTFPEVFKTAHYNYIALFVGQPALNFVKFSVIALLLSVQGPDAKKRKYFLWFLGALPMLGSIIQTILTFTSCVPMERLWKPIIPGECPRSAVSFDWNRWQGVQHGVIDITLALWPISIVWNLNTSKSVKFGFCVLMAVGIIPGLASFIRVTQLNQLKSTKDVTWDMPLFSVWTMVEAWLGIILSSIPPLRPLFLRVVYGIRGTNLGSSKTRPSGGISRMTGNHIQGIRTVEEGGEKSSVVDKGDVMINAISVSDSPKQDAELSNGGIMVSHAYTIEEDSKDH</sequence>
<comment type="subcellular location">
    <subcellularLocation>
        <location evidence="1">Membrane</location>
        <topology evidence="1">Multi-pass membrane protein</topology>
    </subcellularLocation>
</comment>
<feature type="transmembrane region" description="Helical" evidence="6">
    <location>
        <begin position="182"/>
        <end position="203"/>
    </location>
</feature>
<dbReference type="STRING" id="2082308.A0A2K1QVU3"/>
<comment type="similarity">
    <text evidence="5">Belongs to the SAT4 family.</text>
</comment>
<dbReference type="InterPro" id="IPR049326">
    <property type="entry name" value="Rhodopsin_dom_fungi"/>
</dbReference>
<feature type="transmembrane region" description="Helical" evidence="6">
    <location>
        <begin position="12"/>
        <end position="30"/>
    </location>
</feature>
<name>A0A2K1QVU3_9PEZI</name>
<accession>A0A2K1QVU3</accession>
<evidence type="ECO:0000256" key="2">
    <source>
        <dbReference type="ARBA" id="ARBA00022692"/>
    </source>
</evidence>
<proteinExistence type="inferred from homology"/>
<organism evidence="8 9">
    <name type="scientific">Sphaceloma murrayae</name>
    <dbReference type="NCBI Taxonomy" id="2082308"/>
    <lineage>
        <taxon>Eukaryota</taxon>
        <taxon>Fungi</taxon>
        <taxon>Dikarya</taxon>
        <taxon>Ascomycota</taxon>
        <taxon>Pezizomycotina</taxon>
        <taxon>Dothideomycetes</taxon>
        <taxon>Dothideomycetidae</taxon>
        <taxon>Myriangiales</taxon>
        <taxon>Elsinoaceae</taxon>
        <taxon>Sphaceloma</taxon>
    </lineage>
</organism>